<comment type="similarity">
    <text evidence="9 10">Belongs to the TrpA family.</text>
</comment>
<accession>A0A450X3A6</accession>
<dbReference type="PROSITE" id="PS00167">
    <property type="entry name" value="TRP_SYNTHASE_ALPHA"/>
    <property type="match status" value="1"/>
</dbReference>
<dbReference type="CDD" id="cd04724">
    <property type="entry name" value="Tryptophan_synthase_alpha"/>
    <property type="match status" value="1"/>
</dbReference>
<keyword evidence="5 9" id="KW-0822">Tryptophan biosynthesis</keyword>
<evidence type="ECO:0000313" key="12">
    <source>
        <dbReference type="EMBL" id="VFK26667.1"/>
    </source>
</evidence>
<comment type="pathway">
    <text evidence="2 9">Amino-acid biosynthesis; L-tryptophan biosynthesis; L-tryptophan from chorismate: step 5/5.</text>
</comment>
<dbReference type="InterPro" id="IPR018204">
    <property type="entry name" value="Trp_synthase_alpha_AS"/>
</dbReference>
<protein>
    <recommendedName>
        <fullName evidence="9">Tryptophan synthase alpha chain</fullName>
        <ecNumber evidence="9">4.2.1.20</ecNumber>
    </recommendedName>
</protein>
<evidence type="ECO:0000256" key="4">
    <source>
        <dbReference type="ARBA" id="ARBA00022605"/>
    </source>
</evidence>
<dbReference type="NCBIfam" id="TIGR00262">
    <property type="entry name" value="trpA"/>
    <property type="match status" value="1"/>
</dbReference>
<evidence type="ECO:0000256" key="8">
    <source>
        <dbReference type="ARBA" id="ARBA00049047"/>
    </source>
</evidence>
<dbReference type="UniPathway" id="UPA00035">
    <property type="reaction ID" value="UER00044"/>
</dbReference>
<evidence type="ECO:0000256" key="1">
    <source>
        <dbReference type="ARBA" id="ARBA00003365"/>
    </source>
</evidence>
<dbReference type="InterPro" id="IPR011060">
    <property type="entry name" value="RibuloseP-bd_barrel"/>
</dbReference>
<reference evidence="11" key="1">
    <citation type="submission" date="2019-02" db="EMBL/GenBank/DDBJ databases">
        <authorList>
            <person name="Gruber-Vodicka R. H."/>
            <person name="Seah K. B. B."/>
        </authorList>
    </citation>
    <scope>NUCLEOTIDE SEQUENCE</scope>
    <source>
        <strain evidence="11">BECK_BZ197</strain>
        <strain evidence="13">BECK_BZ198</strain>
        <strain evidence="12">BECK_BZ199</strain>
    </source>
</reference>
<dbReference type="Pfam" id="PF00290">
    <property type="entry name" value="Trp_syntA"/>
    <property type="match status" value="1"/>
</dbReference>
<dbReference type="HAMAP" id="MF_00131">
    <property type="entry name" value="Trp_synth_alpha"/>
    <property type="match status" value="1"/>
</dbReference>
<comment type="function">
    <text evidence="1 9">The alpha subunit is responsible for the aldol cleavage of indoleglycerol phosphate to indole and glyceraldehyde 3-phosphate.</text>
</comment>
<evidence type="ECO:0000313" key="13">
    <source>
        <dbReference type="EMBL" id="VFK74591.1"/>
    </source>
</evidence>
<evidence type="ECO:0000256" key="5">
    <source>
        <dbReference type="ARBA" id="ARBA00022822"/>
    </source>
</evidence>
<evidence type="ECO:0000256" key="10">
    <source>
        <dbReference type="RuleBase" id="RU003662"/>
    </source>
</evidence>
<comment type="catalytic activity">
    <reaction evidence="8 9">
        <text>(1S,2R)-1-C-(indol-3-yl)glycerol 3-phosphate + L-serine = D-glyceraldehyde 3-phosphate + L-tryptophan + H2O</text>
        <dbReference type="Rhea" id="RHEA:10532"/>
        <dbReference type="ChEBI" id="CHEBI:15377"/>
        <dbReference type="ChEBI" id="CHEBI:33384"/>
        <dbReference type="ChEBI" id="CHEBI:57912"/>
        <dbReference type="ChEBI" id="CHEBI:58866"/>
        <dbReference type="ChEBI" id="CHEBI:59776"/>
        <dbReference type="EC" id="4.2.1.20"/>
    </reaction>
</comment>
<name>A0A450X3A6_9GAMM</name>
<dbReference type="AlphaFoldDB" id="A0A450X3A6"/>
<dbReference type="FunFam" id="3.20.20.70:FF:000037">
    <property type="entry name" value="Tryptophan synthase alpha chain"/>
    <property type="match status" value="1"/>
</dbReference>
<evidence type="ECO:0000256" key="3">
    <source>
        <dbReference type="ARBA" id="ARBA00011270"/>
    </source>
</evidence>
<evidence type="ECO:0000256" key="9">
    <source>
        <dbReference type="HAMAP-Rule" id="MF_00131"/>
    </source>
</evidence>
<feature type="active site" description="Proton acceptor" evidence="9">
    <location>
        <position position="49"/>
    </location>
</feature>
<evidence type="ECO:0000256" key="2">
    <source>
        <dbReference type="ARBA" id="ARBA00004733"/>
    </source>
</evidence>
<evidence type="ECO:0000313" key="11">
    <source>
        <dbReference type="EMBL" id="VFK23767.1"/>
    </source>
</evidence>
<comment type="subunit">
    <text evidence="3 9">Tetramer of two alpha and two beta chains.</text>
</comment>
<dbReference type="EMBL" id="CAADFQ010000001">
    <property type="protein sequence ID" value="VFK26667.1"/>
    <property type="molecule type" value="Genomic_DNA"/>
</dbReference>
<dbReference type="GO" id="GO:0005829">
    <property type="term" value="C:cytosol"/>
    <property type="evidence" value="ECO:0007669"/>
    <property type="project" value="TreeGrafter"/>
</dbReference>
<keyword evidence="7 9" id="KW-0456">Lyase</keyword>
<sequence>MSRITACFERLSREGRKALIPFVTEGDPVSSVSVPLLHHLTAAGADILELGIPFSDPMADGPVIQRASERALAAGVTLKHVLEMAKEFRAQDDETPLVLMGYANPIESMGYERFAAAAFDAGVDGILTVDLPLEEANPLLAAIRPYGIDPIFLLAPNTSRERIAKISEQASGFLYYVSLKGVTGAGHLDIDSVADKVVEIGSLTDLPIGVGFGVKDGKSAARVAEVADAVVIGSVLVSRIEELVDTPHRIPKEVSAIVTEMRRAMDSV</sequence>
<keyword evidence="4 9" id="KW-0028">Amino-acid biosynthesis</keyword>
<proteinExistence type="inferred from homology"/>
<dbReference type="GO" id="GO:0004834">
    <property type="term" value="F:tryptophan synthase activity"/>
    <property type="evidence" value="ECO:0007669"/>
    <property type="project" value="UniProtKB-UniRule"/>
</dbReference>
<evidence type="ECO:0000256" key="7">
    <source>
        <dbReference type="ARBA" id="ARBA00023239"/>
    </source>
</evidence>
<dbReference type="Gene3D" id="3.20.20.70">
    <property type="entry name" value="Aldolase class I"/>
    <property type="match status" value="1"/>
</dbReference>
<organism evidence="11">
    <name type="scientific">Candidatus Kentrum sp. MB</name>
    <dbReference type="NCBI Taxonomy" id="2138164"/>
    <lineage>
        <taxon>Bacteria</taxon>
        <taxon>Pseudomonadati</taxon>
        <taxon>Pseudomonadota</taxon>
        <taxon>Gammaproteobacteria</taxon>
        <taxon>Candidatus Kentrum</taxon>
    </lineage>
</organism>
<gene>
    <name evidence="9" type="primary">trpA</name>
    <name evidence="11" type="ORF">BECKMB1821G_GA0114241_100610</name>
    <name evidence="13" type="ORF">BECKMB1821H_GA0114242_100710</name>
    <name evidence="12" type="ORF">BECKMB1821I_GA0114274_100183</name>
</gene>
<dbReference type="EMBL" id="CAADGH010000007">
    <property type="protein sequence ID" value="VFK74591.1"/>
    <property type="molecule type" value="Genomic_DNA"/>
</dbReference>
<feature type="active site" description="Proton acceptor" evidence="9">
    <location>
        <position position="60"/>
    </location>
</feature>
<dbReference type="EC" id="4.2.1.20" evidence="9"/>
<dbReference type="PANTHER" id="PTHR43406:SF1">
    <property type="entry name" value="TRYPTOPHAN SYNTHASE ALPHA CHAIN, CHLOROPLASTIC"/>
    <property type="match status" value="1"/>
</dbReference>
<evidence type="ECO:0000256" key="6">
    <source>
        <dbReference type="ARBA" id="ARBA00023141"/>
    </source>
</evidence>
<keyword evidence="6 9" id="KW-0057">Aromatic amino acid biosynthesis</keyword>
<dbReference type="PANTHER" id="PTHR43406">
    <property type="entry name" value="TRYPTOPHAN SYNTHASE, ALPHA CHAIN"/>
    <property type="match status" value="1"/>
</dbReference>
<dbReference type="EMBL" id="CAADFO010000006">
    <property type="protein sequence ID" value="VFK23767.1"/>
    <property type="molecule type" value="Genomic_DNA"/>
</dbReference>
<dbReference type="InterPro" id="IPR002028">
    <property type="entry name" value="Trp_synthase_suA"/>
</dbReference>
<dbReference type="SUPFAM" id="SSF51366">
    <property type="entry name" value="Ribulose-phoshate binding barrel"/>
    <property type="match status" value="1"/>
</dbReference>
<dbReference type="InterPro" id="IPR013785">
    <property type="entry name" value="Aldolase_TIM"/>
</dbReference>